<dbReference type="EMBL" id="BMFQ01000001">
    <property type="protein sequence ID" value="GGG40367.1"/>
    <property type="molecule type" value="Genomic_DNA"/>
</dbReference>
<sequence>MMRVAEFLSFEDGFYTFLFENGEELVFDEVHPRVLKQFDLKHDESFINKSFKITFVEVSQKNDEDFVIYRVESLKQL</sequence>
<dbReference type="RefSeq" id="WP_229736579.1">
    <property type="nucleotide sequence ID" value="NZ_BMFQ01000001.1"/>
</dbReference>
<proteinExistence type="predicted"/>
<accession>A0A917GDM3</accession>
<reference evidence="1" key="1">
    <citation type="journal article" date="2014" name="Int. J. Syst. Evol. Microbiol.">
        <title>Complete genome sequence of Corynebacterium casei LMG S-19264T (=DSM 44701T), isolated from a smear-ripened cheese.</title>
        <authorList>
            <consortium name="US DOE Joint Genome Institute (JGI-PGF)"/>
            <person name="Walter F."/>
            <person name="Albersmeier A."/>
            <person name="Kalinowski J."/>
            <person name="Ruckert C."/>
        </authorList>
    </citation>
    <scope>NUCLEOTIDE SEQUENCE</scope>
    <source>
        <strain evidence="1">CGMCC 1.12751</strain>
    </source>
</reference>
<gene>
    <name evidence="1" type="ORF">GCM10010976_09960</name>
</gene>
<evidence type="ECO:0000313" key="2">
    <source>
        <dbReference type="Proteomes" id="UP000625976"/>
    </source>
</evidence>
<dbReference type="AlphaFoldDB" id="A0A917GDM3"/>
<dbReference type="Proteomes" id="UP000625976">
    <property type="component" value="Unassembled WGS sequence"/>
</dbReference>
<evidence type="ECO:0000313" key="1">
    <source>
        <dbReference type="EMBL" id="GGG40367.1"/>
    </source>
</evidence>
<reference evidence="1" key="2">
    <citation type="submission" date="2020-09" db="EMBL/GenBank/DDBJ databases">
        <authorList>
            <person name="Sun Q."/>
            <person name="Zhou Y."/>
        </authorList>
    </citation>
    <scope>NUCLEOTIDE SEQUENCE</scope>
    <source>
        <strain evidence="1">CGMCC 1.12751</strain>
    </source>
</reference>
<protein>
    <submittedName>
        <fullName evidence="1">Uncharacterized protein</fullName>
    </submittedName>
</protein>
<name>A0A917GDM3_9FLAO</name>
<keyword evidence="2" id="KW-1185">Reference proteome</keyword>
<organism evidence="1 2">
    <name type="scientific">Bizionia arctica</name>
    <dbReference type="NCBI Taxonomy" id="1495645"/>
    <lineage>
        <taxon>Bacteria</taxon>
        <taxon>Pseudomonadati</taxon>
        <taxon>Bacteroidota</taxon>
        <taxon>Flavobacteriia</taxon>
        <taxon>Flavobacteriales</taxon>
        <taxon>Flavobacteriaceae</taxon>
        <taxon>Bizionia</taxon>
    </lineage>
</organism>
<comment type="caution">
    <text evidence="1">The sequence shown here is derived from an EMBL/GenBank/DDBJ whole genome shotgun (WGS) entry which is preliminary data.</text>
</comment>